<evidence type="ECO:0000313" key="2">
    <source>
        <dbReference type="Proteomes" id="UP000286134"/>
    </source>
</evidence>
<keyword evidence="2" id="KW-1185">Reference proteome</keyword>
<comment type="caution">
    <text evidence="1">The sequence shown here is derived from an EMBL/GenBank/DDBJ whole genome shotgun (WGS) entry which is preliminary data.</text>
</comment>
<sequence>MPLSCPSTQKIEMLEEKTKVAQEFALSEGYLTKKARTKADGNSNTRKVWLACPQGGEHKNLGANVRQTSTWLMKCPWSVTVTRKLVKNNRQEGGVPPRLILSTMRAAYPSFRATGQDIYNVKKRGCSQFLLGRTLLKALLKTLEENQVQYKLDRDPQHQLTRLLIAPNYEF</sequence>
<dbReference type="EMBL" id="MCFK01005412">
    <property type="protein sequence ID" value="RKF60129.1"/>
    <property type="molecule type" value="Genomic_DNA"/>
</dbReference>
<name>A0A420HRW2_9PEZI</name>
<dbReference type="AlphaFoldDB" id="A0A420HRW2"/>
<organism evidence="1 2">
    <name type="scientific">Erysiphe neolycopersici</name>
    <dbReference type="NCBI Taxonomy" id="212602"/>
    <lineage>
        <taxon>Eukaryota</taxon>
        <taxon>Fungi</taxon>
        <taxon>Dikarya</taxon>
        <taxon>Ascomycota</taxon>
        <taxon>Pezizomycotina</taxon>
        <taxon>Leotiomycetes</taxon>
        <taxon>Erysiphales</taxon>
        <taxon>Erysiphaceae</taxon>
        <taxon>Erysiphe</taxon>
    </lineage>
</organism>
<reference evidence="1 2" key="1">
    <citation type="journal article" date="2018" name="BMC Genomics">
        <title>Comparative genome analyses reveal sequence features reflecting distinct modes of host-adaptation between dicot and monocot powdery mildew.</title>
        <authorList>
            <person name="Wu Y."/>
            <person name="Ma X."/>
            <person name="Pan Z."/>
            <person name="Kale S.D."/>
            <person name="Song Y."/>
            <person name="King H."/>
            <person name="Zhang Q."/>
            <person name="Presley C."/>
            <person name="Deng X."/>
            <person name="Wei C.I."/>
            <person name="Xiao S."/>
        </authorList>
    </citation>
    <scope>NUCLEOTIDE SEQUENCE [LARGE SCALE GENOMIC DNA]</scope>
    <source>
        <strain evidence="1">UMSG2</strain>
    </source>
</reference>
<proteinExistence type="predicted"/>
<protein>
    <submittedName>
        <fullName evidence="1">Uncharacterized protein</fullName>
    </submittedName>
</protein>
<dbReference type="Proteomes" id="UP000286134">
    <property type="component" value="Unassembled WGS sequence"/>
</dbReference>
<accession>A0A420HRW2</accession>
<evidence type="ECO:0000313" key="1">
    <source>
        <dbReference type="EMBL" id="RKF60129.1"/>
    </source>
</evidence>
<gene>
    <name evidence="1" type="ORF">OnM2_054071</name>
</gene>